<protein>
    <submittedName>
        <fullName evidence="2">PBP superfamily domain protein</fullName>
    </submittedName>
</protein>
<dbReference type="SUPFAM" id="SSF53850">
    <property type="entry name" value="Periplasmic binding protein-like II"/>
    <property type="match status" value="1"/>
</dbReference>
<accession>A0A011N401</accession>
<dbReference type="Gene3D" id="3.40.190.10">
    <property type="entry name" value="Periplasmic binding protein-like II"/>
    <property type="match status" value="2"/>
</dbReference>
<gene>
    <name evidence="2" type="ORF">AW10_03895</name>
</gene>
<name>A0A011N401_9PROT</name>
<comment type="caution">
    <text evidence="2">The sequence shown here is derived from an EMBL/GenBank/DDBJ whole genome shotgun (WGS) entry which is preliminary data.</text>
</comment>
<reference evidence="2 3" key="1">
    <citation type="submission" date="2014-02" db="EMBL/GenBank/DDBJ databases">
        <title>Expanding our view of genomic diversity in Candidatus Accumulibacter clades.</title>
        <authorList>
            <person name="Skennerton C.T."/>
            <person name="Barr J.J."/>
            <person name="Slater F.R."/>
            <person name="Bond P.L."/>
            <person name="Tyson G.W."/>
        </authorList>
    </citation>
    <scope>NUCLEOTIDE SEQUENCE [LARGE SCALE GENOMIC DNA]</scope>
    <source>
        <strain evidence="3">BA-92</strain>
    </source>
</reference>
<dbReference type="Pfam" id="PF12849">
    <property type="entry name" value="PBP_like_2"/>
    <property type="match status" value="1"/>
</dbReference>
<dbReference type="PATRIC" id="fig|1454003.3.peg.3957"/>
<proteinExistence type="predicted"/>
<evidence type="ECO:0000313" key="2">
    <source>
        <dbReference type="EMBL" id="EXI77273.1"/>
    </source>
</evidence>
<dbReference type="STRING" id="1454003.AW10_03895"/>
<sequence>MTHGFFSLYDLARAFVLLVVLHSTTIEARELRLATTTSTDNSGLLRAILPQFERATGIKVQVISVGTGKALKLAENGDVDLLLVHDRQAEEAFVAAGHGSERHDVMYNDFILVGPKSDPAGVRGGDDVLAALQKIAGTQARFVSRGDDSGTERMERSYWQALGIPAQGKPWHLSAGLGMGEVLTMAGEMQAYTLSDRATFASYQARTGLEILVQGDPRMFNPYGVIAVSHSKYREINFSDAQALIDWLISEDGRAAISAFKPKGEQLFFVAPAGKK</sequence>
<evidence type="ECO:0000259" key="1">
    <source>
        <dbReference type="Pfam" id="PF12849"/>
    </source>
</evidence>
<dbReference type="EMBL" id="JEMX01000107">
    <property type="protein sequence ID" value="EXI77273.1"/>
    <property type="molecule type" value="Genomic_DNA"/>
</dbReference>
<dbReference type="PANTHER" id="PTHR37945">
    <property type="entry name" value="EXTRACELLULAR TUNGSTATE BINDING PROTEIN"/>
    <property type="match status" value="1"/>
</dbReference>
<dbReference type="InterPro" id="IPR052738">
    <property type="entry name" value="ABC-Tungstate_binding"/>
</dbReference>
<dbReference type="AlphaFoldDB" id="A0A011N401"/>
<dbReference type="PANTHER" id="PTHR37945:SF1">
    <property type="entry name" value="EXTRACELLULAR TUNGSTATE BINDING PROTEIN"/>
    <property type="match status" value="1"/>
</dbReference>
<dbReference type="Proteomes" id="UP000021816">
    <property type="component" value="Unassembled WGS sequence"/>
</dbReference>
<organism evidence="2 3">
    <name type="scientific">Candidatus Accumulibacter appositus</name>
    <dbReference type="NCBI Taxonomy" id="1454003"/>
    <lineage>
        <taxon>Bacteria</taxon>
        <taxon>Pseudomonadati</taxon>
        <taxon>Pseudomonadota</taxon>
        <taxon>Betaproteobacteria</taxon>
        <taxon>Candidatus Accumulibacter</taxon>
    </lineage>
</organism>
<feature type="domain" description="PBP" evidence="1">
    <location>
        <begin position="26"/>
        <end position="251"/>
    </location>
</feature>
<evidence type="ECO:0000313" key="3">
    <source>
        <dbReference type="Proteomes" id="UP000021816"/>
    </source>
</evidence>
<dbReference type="InterPro" id="IPR024370">
    <property type="entry name" value="PBP_domain"/>
</dbReference>